<accession>G2YQC8</accession>
<sequence length="36" mass="4180">MDDVDVVAERVGCIHQVIFDDTFHASFYFLEEICKS</sequence>
<dbReference type="Proteomes" id="UP000008177">
    <property type="component" value="Unplaced contigs"/>
</dbReference>
<dbReference type="InParanoid" id="G2YQC8"/>
<dbReference type="EMBL" id="FQ790348">
    <property type="protein sequence ID" value="CCD53826.1"/>
    <property type="molecule type" value="Genomic_DNA"/>
</dbReference>
<protein>
    <submittedName>
        <fullName evidence="1">Uncharacterized protein</fullName>
    </submittedName>
</protein>
<proteinExistence type="predicted"/>
<name>G2YQC8_BOTF4</name>
<evidence type="ECO:0000313" key="2">
    <source>
        <dbReference type="Proteomes" id="UP000008177"/>
    </source>
</evidence>
<reference evidence="2" key="1">
    <citation type="journal article" date="2011" name="PLoS Genet.">
        <title>Genomic analysis of the necrotrophic fungal pathogens Sclerotinia sclerotiorum and Botrytis cinerea.</title>
        <authorList>
            <person name="Amselem J."/>
            <person name="Cuomo C.A."/>
            <person name="van Kan J.A."/>
            <person name="Viaud M."/>
            <person name="Benito E.P."/>
            <person name="Couloux A."/>
            <person name="Coutinho P.M."/>
            <person name="de Vries R.P."/>
            <person name="Dyer P.S."/>
            <person name="Fillinger S."/>
            <person name="Fournier E."/>
            <person name="Gout L."/>
            <person name="Hahn M."/>
            <person name="Kohn L."/>
            <person name="Lapalu N."/>
            <person name="Plummer K.M."/>
            <person name="Pradier J.M."/>
            <person name="Quevillon E."/>
            <person name="Sharon A."/>
            <person name="Simon A."/>
            <person name="ten Have A."/>
            <person name="Tudzynski B."/>
            <person name="Tudzynski P."/>
            <person name="Wincker P."/>
            <person name="Andrew M."/>
            <person name="Anthouard V."/>
            <person name="Beever R.E."/>
            <person name="Beffa R."/>
            <person name="Benoit I."/>
            <person name="Bouzid O."/>
            <person name="Brault B."/>
            <person name="Chen Z."/>
            <person name="Choquer M."/>
            <person name="Collemare J."/>
            <person name="Cotton P."/>
            <person name="Danchin E.G."/>
            <person name="Da Silva C."/>
            <person name="Gautier A."/>
            <person name="Giraud C."/>
            <person name="Giraud T."/>
            <person name="Gonzalez C."/>
            <person name="Grossetete S."/>
            <person name="Guldener U."/>
            <person name="Henrissat B."/>
            <person name="Howlett B.J."/>
            <person name="Kodira C."/>
            <person name="Kretschmer M."/>
            <person name="Lappartient A."/>
            <person name="Leroch M."/>
            <person name="Levis C."/>
            <person name="Mauceli E."/>
            <person name="Neuveglise C."/>
            <person name="Oeser B."/>
            <person name="Pearson M."/>
            <person name="Poulain J."/>
            <person name="Poussereau N."/>
            <person name="Quesneville H."/>
            <person name="Rascle C."/>
            <person name="Schumacher J."/>
            <person name="Segurens B."/>
            <person name="Sexton A."/>
            <person name="Silva E."/>
            <person name="Sirven C."/>
            <person name="Soanes D.M."/>
            <person name="Talbot N.J."/>
            <person name="Templeton M."/>
            <person name="Yandava C."/>
            <person name="Yarden O."/>
            <person name="Zeng Q."/>
            <person name="Rollins J.A."/>
            <person name="Lebrun M.H."/>
            <person name="Dickman M."/>
        </authorList>
    </citation>
    <scope>NUCLEOTIDE SEQUENCE [LARGE SCALE GENOMIC DNA]</scope>
    <source>
        <strain evidence="2">T4</strain>
    </source>
</reference>
<dbReference type="HOGENOM" id="CLU_3359588_0_0_1"/>
<evidence type="ECO:0000313" key="1">
    <source>
        <dbReference type="EMBL" id="CCD53826.1"/>
    </source>
</evidence>
<organism evidence="1 2">
    <name type="scientific">Botryotinia fuckeliana (strain T4)</name>
    <name type="common">Noble rot fungus</name>
    <name type="synonym">Botrytis cinerea</name>
    <dbReference type="NCBI Taxonomy" id="999810"/>
    <lineage>
        <taxon>Eukaryota</taxon>
        <taxon>Fungi</taxon>
        <taxon>Dikarya</taxon>
        <taxon>Ascomycota</taxon>
        <taxon>Pezizomycotina</taxon>
        <taxon>Leotiomycetes</taxon>
        <taxon>Helotiales</taxon>
        <taxon>Sclerotiniaceae</taxon>
        <taxon>Botrytis</taxon>
    </lineage>
</organism>
<dbReference type="AlphaFoldDB" id="G2YQC8"/>
<gene>
    <name evidence="1" type="ORF">BofuT4_uP133800.1</name>
</gene>